<name>A0A7S4FAZ1_CHRCT</name>
<organism evidence="1">
    <name type="scientific">Chrysotila carterae</name>
    <name type="common">Marine alga</name>
    <name type="synonym">Syracosphaera carterae</name>
    <dbReference type="NCBI Taxonomy" id="13221"/>
    <lineage>
        <taxon>Eukaryota</taxon>
        <taxon>Haptista</taxon>
        <taxon>Haptophyta</taxon>
        <taxon>Prymnesiophyceae</taxon>
        <taxon>Isochrysidales</taxon>
        <taxon>Isochrysidaceae</taxon>
        <taxon>Chrysotila</taxon>
    </lineage>
</organism>
<gene>
    <name evidence="1" type="ORF">PCAR00345_LOCUS36986</name>
</gene>
<dbReference type="AlphaFoldDB" id="A0A7S4FAZ1"/>
<accession>A0A7S4FAZ1</accession>
<protein>
    <submittedName>
        <fullName evidence="1">Uncharacterized protein</fullName>
    </submittedName>
</protein>
<dbReference type="EMBL" id="HBIZ01059033">
    <property type="protein sequence ID" value="CAE0784281.1"/>
    <property type="molecule type" value="Transcribed_RNA"/>
</dbReference>
<reference evidence="1" key="1">
    <citation type="submission" date="2021-01" db="EMBL/GenBank/DDBJ databases">
        <authorList>
            <person name="Corre E."/>
            <person name="Pelletier E."/>
            <person name="Niang G."/>
            <person name="Scheremetjew M."/>
            <person name="Finn R."/>
            <person name="Kale V."/>
            <person name="Holt S."/>
            <person name="Cochrane G."/>
            <person name="Meng A."/>
            <person name="Brown T."/>
            <person name="Cohen L."/>
        </authorList>
    </citation>
    <scope>NUCLEOTIDE SEQUENCE</scope>
    <source>
        <strain evidence="1">CCMP645</strain>
    </source>
</reference>
<evidence type="ECO:0000313" key="1">
    <source>
        <dbReference type="EMBL" id="CAE0784281.1"/>
    </source>
</evidence>
<sequence length="359" mass="39957">MNDGSVCFFQDRGRKYPFTAGAEALPLLRGLLRVNERVFAIAKERVEATGNVRGIMAEGEALYADKPTMKQHHGAKGTWSDDEYAHPGLQSVYLRLKSFQRFTESWALLERAAESGLLELLLSPMDDKMVVASLGGGPGYELLACDWFLRYWRSTRNASADEKRAWLREHDFLKSQADDGDDDVGSASMDLVSLDLQPSWAPYVHALGEDSLHNYSFAQWDVHADESAVLATRRACGAESIQLCLISNVMVYCSDEATADVLTQLLAGGVRAILINERGADQRIVGMVQRRGVVVLRLMRQEAGRDDRQLVFLPPGSDLLDSLPSVWHENGTAEKLSYATFPPKSPVFPNVPYEENKFL</sequence>
<proteinExistence type="predicted"/>